<feature type="domain" description="SseB protein N-terminal" evidence="2">
    <location>
        <begin position="17"/>
        <end position="113"/>
    </location>
</feature>
<dbReference type="KEGG" id="paru:CYR75_08870"/>
<evidence type="ECO:0000259" key="2">
    <source>
        <dbReference type="Pfam" id="PF07179"/>
    </source>
</evidence>
<dbReference type="Pfam" id="PF07179">
    <property type="entry name" value="SseB"/>
    <property type="match status" value="1"/>
</dbReference>
<evidence type="ECO:0000313" key="4">
    <source>
        <dbReference type="Proteomes" id="UP000234882"/>
    </source>
</evidence>
<dbReference type="RefSeq" id="WP_101499711.1">
    <property type="nucleotide sequence ID" value="NZ_CP025583.1"/>
</dbReference>
<sequence length="260" mass="26971">MTPLDALCPAPFHELPDADRARVLNRLADTTLFVALADDPQGDRARLLMLGADEARTALAADQPERLADFLSAPTAHAELPGRVLAAMLAAEGAALMVNPGAPSQMLLDAGMLGWLSQALSAQPEATEAAQARLSAPALPVVAALADPLAARLADMAGLVEGLGIVGADWGQAGSGPGERGHLLVVLGAPADQQPRIAKALAEMLAFLPPLPDRCDVAFDLKLPPEAVVLRPQAPAPQPEPRKTPRAPGSDPDKPPILRF</sequence>
<dbReference type="InterPro" id="IPR009839">
    <property type="entry name" value="SseB_N"/>
</dbReference>
<protein>
    <recommendedName>
        <fullName evidence="2">SseB protein N-terminal domain-containing protein</fullName>
    </recommendedName>
</protein>
<proteinExistence type="predicted"/>
<dbReference type="OrthoDB" id="7831317at2"/>
<evidence type="ECO:0000313" key="3">
    <source>
        <dbReference type="EMBL" id="AUM74365.1"/>
    </source>
</evidence>
<organism evidence="3 4">
    <name type="scientific">Paracoccus jeotgali</name>
    <dbReference type="NCBI Taxonomy" id="2065379"/>
    <lineage>
        <taxon>Bacteria</taxon>
        <taxon>Pseudomonadati</taxon>
        <taxon>Pseudomonadota</taxon>
        <taxon>Alphaproteobacteria</taxon>
        <taxon>Rhodobacterales</taxon>
        <taxon>Paracoccaceae</taxon>
        <taxon>Paracoccus</taxon>
    </lineage>
</organism>
<dbReference type="Proteomes" id="UP000234882">
    <property type="component" value="Chromosome"/>
</dbReference>
<dbReference type="EMBL" id="CP025583">
    <property type="protein sequence ID" value="AUM74365.1"/>
    <property type="molecule type" value="Genomic_DNA"/>
</dbReference>
<feature type="region of interest" description="Disordered" evidence="1">
    <location>
        <begin position="229"/>
        <end position="260"/>
    </location>
</feature>
<keyword evidence="4" id="KW-1185">Reference proteome</keyword>
<accession>A0A2K9MIJ3</accession>
<name>A0A2K9MIJ3_9RHOB</name>
<feature type="compositionally biased region" description="Basic and acidic residues" evidence="1">
    <location>
        <begin position="251"/>
        <end position="260"/>
    </location>
</feature>
<evidence type="ECO:0000256" key="1">
    <source>
        <dbReference type="SAM" id="MobiDB-lite"/>
    </source>
</evidence>
<reference evidence="4" key="1">
    <citation type="submission" date="2017-12" db="EMBL/GenBank/DDBJ databases">
        <title>Genomic analysis of Paracoccus sp. CBA4604.</title>
        <authorList>
            <person name="Roh S.W."/>
            <person name="Kim J.Y."/>
            <person name="Kim J.S."/>
        </authorList>
    </citation>
    <scope>NUCLEOTIDE SEQUENCE [LARGE SCALE GENOMIC DNA]</scope>
    <source>
        <strain evidence="4">CBA4604</strain>
    </source>
</reference>
<gene>
    <name evidence="3" type="ORF">CYR75_08870</name>
</gene>
<dbReference type="AlphaFoldDB" id="A0A2K9MIJ3"/>